<evidence type="ECO:0000256" key="2">
    <source>
        <dbReference type="ARBA" id="ARBA00022777"/>
    </source>
</evidence>
<feature type="domain" description="Carbohydrate kinase FGGY C-terminal" evidence="3">
    <location>
        <begin position="10"/>
        <end position="202"/>
    </location>
</feature>
<organism evidence="4">
    <name type="scientific">human gut metagenome</name>
    <dbReference type="NCBI Taxonomy" id="408170"/>
    <lineage>
        <taxon>unclassified sequences</taxon>
        <taxon>metagenomes</taxon>
        <taxon>organismal metagenomes</taxon>
    </lineage>
</organism>
<evidence type="ECO:0000256" key="1">
    <source>
        <dbReference type="ARBA" id="ARBA00022679"/>
    </source>
</evidence>
<sequence length="208" mass="22981">GMSVVKSNRAAISFGTTSTLQMAVKKYFEPQPYMPAYPAVPNDMFNPEFEVYRGFWMISWFIEQFAAKDKVDAAEEGVCIERYLDDKIKDIEAGSGGLILQPFWTPGITNPNASGAIIGFSDFHTRYHLYRAIIEGICLELYHGLVKMQKRSSVTVDELYAGGGGSSSPVVCQIAADVFGLPVHRIQTHEASAVGCAMVAFYFTGRLR</sequence>
<keyword evidence="1 4" id="KW-0808">Transferase</keyword>
<keyword evidence="2 4" id="KW-0418">Kinase</keyword>
<dbReference type="Gene3D" id="3.30.420.40">
    <property type="match status" value="1"/>
</dbReference>
<dbReference type="Pfam" id="PF02782">
    <property type="entry name" value="FGGY_C"/>
    <property type="match status" value="1"/>
</dbReference>
<proteinExistence type="predicted"/>
<dbReference type="AlphaFoldDB" id="K1SR28"/>
<evidence type="ECO:0000313" key="4">
    <source>
        <dbReference type="EMBL" id="EKC56315.1"/>
    </source>
</evidence>
<reference evidence="4" key="1">
    <citation type="journal article" date="2013" name="Environ. Microbiol.">
        <title>Microbiota from the distal guts of lean and obese adolescents exhibit partial functional redundancy besides clear differences in community structure.</title>
        <authorList>
            <person name="Ferrer M."/>
            <person name="Ruiz A."/>
            <person name="Lanza F."/>
            <person name="Haange S.B."/>
            <person name="Oberbach A."/>
            <person name="Till H."/>
            <person name="Bargiela R."/>
            <person name="Campoy C."/>
            <person name="Segura M.T."/>
            <person name="Richter M."/>
            <person name="von Bergen M."/>
            <person name="Seifert J."/>
            <person name="Suarez A."/>
        </authorList>
    </citation>
    <scope>NUCLEOTIDE SEQUENCE</scope>
</reference>
<dbReference type="EC" id="2.7.1.53" evidence="4"/>
<dbReference type="GO" id="GO:0008744">
    <property type="term" value="F:L-xylulokinase activity"/>
    <property type="evidence" value="ECO:0007669"/>
    <property type="project" value="UniProtKB-EC"/>
</dbReference>
<dbReference type="EMBL" id="AJWZ01007645">
    <property type="protein sequence ID" value="EKC56315.1"/>
    <property type="molecule type" value="Genomic_DNA"/>
</dbReference>
<evidence type="ECO:0000259" key="3">
    <source>
        <dbReference type="Pfam" id="PF02782"/>
    </source>
</evidence>
<feature type="non-terminal residue" evidence="4">
    <location>
        <position position="1"/>
    </location>
</feature>
<dbReference type="PANTHER" id="PTHR43095:SF5">
    <property type="entry name" value="XYLULOSE KINASE"/>
    <property type="match status" value="1"/>
</dbReference>
<dbReference type="PANTHER" id="PTHR43095">
    <property type="entry name" value="SUGAR KINASE"/>
    <property type="match status" value="1"/>
</dbReference>
<dbReference type="InterPro" id="IPR050406">
    <property type="entry name" value="FGGY_Carb_Kinase"/>
</dbReference>
<comment type="caution">
    <text evidence="4">The sequence shown here is derived from an EMBL/GenBank/DDBJ whole genome shotgun (WGS) entry which is preliminary data.</text>
</comment>
<accession>K1SR28</accession>
<dbReference type="InterPro" id="IPR018485">
    <property type="entry name" value="FGGY_C"/>
</dbReference>
<protein>
    <submittedName>
        <fullName evidence="4">Carbohydrate kinase FGGY</fullName>
        <ecNumber evidence="4">2.7.1.53</ecNumber>
    </submittedName>
</protein>
<dbReference type="SUPFAM" id="SSF53067">
    <property type="entry name" value="Actin-like ATPase domain"/>
    <property type="match status" value="1"/>
</dbReference>
<dbReference type="InterPro" id="IPR043129">
    <property type="entry name" value="ATPase_NBD"/>
</dbReference>
<name>K1SR28_9ZZZZ</name>
<gene>
    <name evidence="4" type="ORF">OBE_11129</name>
</gene>